<proteinExistence type="predicted"/>
<evidence type="ECO:0000313" key="3">
    <source>
        <dbReference type="Proteomes" id="UP000000822"/>
    </source>
</evidence>
<gene>
    <name evidence="2" type="ordered locus">OB0922</name>
</gene>
<dbReference type="SUPFAM" id="SSF55729">
    <property type="entry name" value="Acyl-CoA N-acyltransferases (Nat)"/>
    <property type="match status" value="1"/>
</dbReference>
<name>Q8CV35_OCEIH</name>
<dbReference type="PhylomeDB" id="Q8CV35"/>
<dbReference type="HOGENOM" id="CLU_013985_3_6_9"/>
<dbReference type="GO" id="GO:0005737">
    <property type="term" value="C:cytoplasm"/>
    <property type="evidence" value="ECO:0007669"/>
    <property type="project" value="TreeGrafter"/>
</dbReference>
<dbReference type="InterPro" id="IPR000182">
    <property type="entry name" value="GNAT_dom"/>
</dbReference>
<organism evidence="2 3">
    <name type="scientific">Oceanobacillus iheyensis (strain DSM 14371 / CIP 107618 / JCM 11309 / KCTC 3954 / HTE831)</name>
    <dbReference type="NCBI Taxonomy" id="221109"/>
    <lineage>
        <taxon>Bacteria</taxon>
        <taxon>Bacillati</taxon>
        <taxon>Bacillota</taxon>
        <taxon>Bacilli</taxon>
        <taxon>Bacillales</taxon>
        <taxon>Bacillaceae</taxon>
        <taxon>Oceanobacillus</taxon>
    </lineage>
</organism>
<evidence type="ECO:0000259" key="1">
    <source>
        <dbReference type="PROSITE" id="PS51186"/>
    </source>
</evidence>
<dbReference type="AlphaFoldDB" id="Q8CV35"/>
<dbReference type="eggNOG" id="COG1670">
    <property type="taxonomic scope" value="Bacteria"/>
</dbReference>
<dbReference type="PROSITE" id="PS51186">
    <property type="entry name" value="GNAT"/>
    <property type="match status" value="1"/>
</dbReference>
<dbReference type="EMBL" id="BA000028">
    <property type="protein sequence ID" value="BAC12878.1"/>
    <property type="molecule type" value="Genomic_DNA"/>
</dbReference>
<dbReference type="InterPro" id="IPR051531">
    <property type="entry name" value="N-acetyltransferase"/>
</dbReference>
<dbReference type="Proteomes" id="UP000000822">
    <property type="component" value="Chromosome"/>
</dbReference>
<dbReference type="PANTHER" id="PTHR43792">
    <property type="entry name" value="GNAT FAMILY, PUTATIVE (AFU_ORTHOLOGUE AFUA_3G00765)-RELATED-RELATED"/>
    <property type="match status" value="1"/>
</dbReference>
<protein>
    <submittedName>
        <fullName evidence="2">Hypothetical conserved protein</fullName>
    </submittedName>
</protein>
<feature type="domain" description="N-acetyltransferase" evidence="1">
    <location>
        <begin position="15"/>
        <end position="164"/>
    </location>
</feature>
<sequence>MSGHRFFPELKTSRLKLRNVNSDDTDFIYKLFSNEKVCEFLYDEEIFTKKEEAIEFIEWNSNPEKKEHNRWILVKKDNNEQIGTCGYDLWDRTNNIAEIGYDLWYEFWGRGYMKEALIAAIENGFSKMNLNRINAYVALHNKNSLKLLEGLGFKNEGIYREAFV</sequence>
<dbReference type="GO" id="GO:0008999">
    <property type="term" value="F:protein-N-terminal-alanine acetyltransferase activity"/>
    <property type="evidence" value="ECO:0007669"/>
    <property type="project" value="TreeGrafter"/>
</dbReference>
<evidence type="ECO:0000313" key="2">
    <source>
        <dbReference type="EMBL" id="BAC12878.1"/>
    </source>
</evidence>
<reference evidence="2 3" key="2">
    <citation type="journal article" date="2002" name="Nucleic Acids Res.">
        <title>Genome sequence of Oceanobacillus iheyensis isolated from the Iheya Ridge and its unexpected adaptive capabilities to extreme environments.</title>
        <authorList>
            <person name="Takami H."/>
            <person name="Takaki Y."/>
            <person name="Uchiyama I."/>
        </authorList>
    </citation>
    <scope>NUCLEOTIDE SEQUENCE [LARGE SCALE GENOMIC DNA]</scope>
    <source>
        <strain evidence="3">DSM 14371 / CIP 107618 / JCM 11309 / KCTC 3954 / HTE831</strain>
    </source>
</reference>
<accession>Q8CV35</accession>
<dbReference type="Gene3D" id="3.40.630.30">
    <property type="match status" value="1"/>
</dbReference>
<dbReference type="PANTHER" id="PTHR43792:SF9">
    <property type="entry name" value="RIBOSOMAL-PROTEIN-ALANINE ACETYLTRANSFERASE"/>
    <property type="match status" value="1"/>
</dbReference>
<keyword evidence="3" id="KW-1185">Reference proteome</keyword>
<dbReference type="InterPro" id="IPR016181">
    <property type="entry name" value="Acyl_CoA_acyltransferase"/>
</dbReference>
<dbReference type="Pfam" id="PF13302">
    <property type="entry name" value="Acetyltransf_3"/>
    <property type="match status" value="1"/>
</dbReference>
<dbReference type="KEGG" id="oih:OB0922"/>
<reference evidence="2 3" key="1">
    <citation type="journal article" date="2001" name="FEMS Microbiol. Lett.">
        <title>Oceanobacillus iheyensis gen. nov., sp. nov., a deep-sea extremely halotolerant and alkaliphilic species isolated from a depth of 1050 m on the Iheya Ridge.</title>
        <authorList>
            <person name="Lu J."/>
            <person name="Nogi Y."/>
            <person name="Takami H."/>
        </authorList>
    </citation>
    <scope>NUCLEOTIDE SEQUENCE [LARGE SCALE GENOMIC DNA]</scope>
    <source>
        <strain evidence="3">DSM 14371 / CIP 107618 / JCM 11309 / KCTC 3954 / HTE831</strain>
    </source>
</reference>
<dbReference type="STRING" id="221109.gene:10733160"/>